<dbReference type="SMART" id="SM00595">
    <property type="entry name" value="MADF"/>
    <property type="match status" value="1"/>
</dbReference>
<dbReference type="PANTHER" id="PTHR21505:SF8">
    <property type="entry name" value="DPT-YFP REPRESSOR BY OVEREXPRESSION, ISOFORM D-RELATED"/>
    <property type="match status" value="1"/>
</dbReference>
<evidence type="ECO:0000256" key="1">
    <source>
        <dbReference type="PROSITE-ProRule" id="PRU00371"/>
    </source>
</evidence>
<feature type="domain" description="BESS" evidence="4">
    <location>
        <begin position="224"/>
        <end position="263"/>
    </location>
</feature>
<evidence type="ECO:0000259" key="3">
    <source>
        <dbReference type="PROSITE" id="PS51029"/>
    </source>
</evidence>
<evidence type="ECO:0000256" key="2">
    <source>
        <dbReference type="SAM" id="MobiDB-lite"/>
    </source>
</evidence>
<dbReference type="PROSITE" id="PS51029">
    <property type="entry name" value="MADF"/>
    <property type="match status" value="1"/>
</dbReference>
<dbReference type="Pfam" id="PF10545">
    <property type="entry name" value="MADF_DNA_bdg"/>
    <property type="match status" value="1"/>
</dbReference>
<feature type="compositionally biased region" description="Pro residues" evidence="2">
    <location>
        <begin position="184"/>
        <end position="197"/>
    </location>
</feature>
<keyword evidence="6" id="KW-1185">Reference proteome</keyword>
<sequence>MSSEGAASDVPMVRISFRFTDERHLKFVEAFSREPCLWNRHPYLWGARVAACKRIQDVMNGTLQPNENPISLQGIKMKIKNMRSVYHQELKKIKANPYYYPRSCWFEPLDKILGPFLDRNDDDEQLISPIALKRLQVKVPRLKSIRLMPNSADERTEVKIELEDELPTDVPSTLTAAPPLRMITPPPRPATPSPNPPQIVEVTSLHTTKPTILEQTRSLQSAGEDEFTFFGLSVAAQLRSMPLSSAMVMQSKIQYMISKERRRINGDTSEANLFF</sequence>
<name>A0AAD4JRA9_9MUSC</name>
<dbReference type="PANTHER" id="PTHR21505">
    <property type="entry name" value="MADF DOMAIN-CONTAINING PROTEIN-RELATED"/>
    <property type="match status" value="1"/>
</dbReference>
<protein>
    <recommendedName>
        <fullName evidence="7">MADF domain-containing protein</fullName>
    </recommendedName>
</protein>
<comment type="caution">
    <text evidence="5">The sequence shown here is derived from an EMBL/GenBank/DDBJ whole genome shotgun (WGS) entry which is preliminary data.</text>
</comment>
<dbReference type="Proteomes" id="UP001200034">
    <property type="component" value="Unassembled WGS sequence"/>
</dbReference>
<dbReference type="GO" id="GO:0005634">
    <property type="term" value="C:nucleus"/>
    <property type="evidence" value="ECO:0007669"/>
    <property type="project" value="UniProtKB-SubCell"/>
</dbReference>
<dbReference type="EMBL" id="JAJJHW010003889">
    <property type="protein sequence ID" value="KAH8355174.1"/>
    <property type="molecule type" value="Genomic_DNA"/>
</dbReference>
<feature type="domain" description="MADF" evidence="3">
    <location>
        <begin position="26"/>
        <end position="112"/>
    </location>
</feature>
<dbReference type="InterPro" id="IPR006578">
    <property type="entry name" value="MADF-dom"/>
</dbReference>
<evidence type="ECO:0000313" key="5">
    <source>
        <dbReference type="EMBL" id="KAH8355174.1"/>
    </source>
</evidence>
<accession>A0AAD4JRA9</accession>
<proteinExistence type="predicted"/>
<keyword evidence="1" id="KW-0539">Nucleus</keyword>
<gene>
    <name evidence="5" type="ORF">KR093_007644</name>
</gene>
<organism evidence="5 6">
    <name type="scientific">Drosophila rubida</name>
    <dbReference type="NCBI Taxonomy" id="30044"/>
    <lineage>
        <taxon>Eukaryota</taxon>
        <taxon>Metazoa</taxon>
        <taxon>Ecdysozoa</taxon>
        <taxon>Arthropoda</taxon>
        <taxon>Hexapoda</taxon>
        <taxon>Insecta</taxon>
        <taxon>Pterygota</taxon>
        <taxon>Neoptera</taxon>
        <taxon>Endopterygota</taxon>
        <taxon>Diptera</taxon>
        <taxon>Brachycera</taxon>
        <taxon>Muscomorpha</taxon>
        <taxon>Ephydroidea</taxon>
        <taxon>Drosophilidae</taxon>
        <taxon>Drosophila</taxon>
    </lineage>
</organism>
<evidence type="ECO:0008006" key="7">
    <source>
        <dbReference type="Google" id="ProtNLM"/>
    </source>
</evidence>
<evidence type="ECO:0000313" key="6">
    <source>
        <dbReference type="Proteomes" id="UP001200034"/>
    </source>
</evidence>
<reference evidence="5" key="1">
    <citation type="journal article" date="2021" name="Mol. Ecol. Resour.">
        <title>Phylogenomic analyses of the genus Drosophila reveals genomic signals of climate adaptation.</title>
        <authorList>
            <person name="Li F."/>
            <person name="Rane R.V."/>
            <person name="Luria V."/>
            <person name="Xiong Z."/>
            <person name="Chen J."/>
            <person name="Li Z."/>
            <person name="Catullo R.A."/>
            <person name="Griffin P.C."/>
            <person name="Schiffer M."/>
            <person name="Pearce S."/>
            <person name="Lee S.F."/>
            <person name="McElroy K."/>
            <person name="Stocker A."/>
            <person name="Shirriffs J."/>
            <person name="Cockerell F."/>
            <person name="Coppin C."/>
            <person name="Sgro C.M."/>
            <person name="Karger A."/>
            <person name="Cain J.W."/>
            <person name="Weber J.A."/>
            <person name="Santpere G."/>
            <person name="Kirschner M.W."/>
            <person name="Hoffmann A.A."/>
            <person name="Oakeshott J.G."/>
            <person name="Zhang G."/>
        </authorList>
    </citation>
    <scope>NUCLEOTIDE SEQUENCE</scope>
    <source>
        <strain evidence="5">BGI-SZ-2011g</strain>
    </source>
</reference>
<evidence type="ECO:0000259" key="4">
    <source>
        <dbReference type="PROSITE" id="PS51031"/>
    </source>
</evidence>
<dbReference type="PROSITE" id="PS51031">
    <property type="entry name" value="BESS"/>
    <property type="match status" value="1"/>
</dbReference>
<dbReference type="InterPro" id="IPR004210">
    <property type="entry name" value="BESS_motif"/>
</dbReference>
<dbReference type="GO" id="GO:0003677">
    <property type="term" value="F:DNA binding"/>
    <property type="evidence" value="ECO:0007669"/>
    <property type="project" value="InterPro"/>
</dbReference>
<feature type="region of interest" description="Disordered" evidence="2">
    <location>
        <begin position="169"/>
        <end position="199"/>
    </location>
</feature>
<comment type="subcellular location">
    <subcellularLocation>
        <location evidence="1">Nucleus</location>
    </subcellularLocation>
</comment>
<dbReference type="AlphaFoldDB" id="A0AAD4JRA9"/>